<dbReference type="PANTHER" id="PTHR43611">
    <property type="entry name" value="ALPHA-D-GLUCOSE 1-PHOSPHATE PHOSPHATASE"/>
    <property type="match status" value="1"/>
</dbReference>
<organism evidence="1 2">
    <name type="scientific">Parasphingorhabdus litoris</name>
    <dbReference type="NCBI Taxonomy" id="394733"/>
    <lineage>
        <taxon>Bacteria</taxon>
        <taxon>Pseudomonadati</taxon>
        <taxon>Pseudomonadota</taxon>
        <taxon>Alphaproteobacteria</taxon>
        <taxon>Sphingomonadales</taxon>
        <taxon>Sphingomonadaceae</taxon>
        <taxon>Parasphingorhabdus</taxon>
    </lineage>
</organism>
<dbReference type="Gene3D" id="1.10.150.240">
    <property type="entry name" value="Putative phosphatase, domain 2"/>
    <property type="match status" value="1"/>
</dbReference>
<dbReference type="InterPro" id="IPR023198">
    <property type="entry name" value="PGP-like_dom2"/>
</dbReference>
<sequence>MAEATAISEIDTVIFDVGNVLYQWDLRCLFEKLIDDPRELDWFLLNVVTPEWHFEHDAGRPLAEMVPERIAQFPQYESHIKAYAARFNETIPGPVVGSLPLVEQLASNGIPIFGITNFGSEFWQGFRPTAAIFDFFSDIIVSGDEKLMKPNAAIYELALDRFGVSAQQCLFIDDRLDNIEGAEALGIKGHHFQDAALLQAELKALSLL</sequence>
<dbReference type="Pfam" id="PF00702">
    <property type="entry name" value="Hydrolase"/>
    <property type="match status" value="1"/>
</dbReference>
<dbReference type="NCBIfam" id="TIGR01509">
    <property type="entry name" value="HAD-SF-IA-v3"/>
    <property type="match status" value="1"/>
</dbReference>
<accession>A0ABP3KAU8</accession>
<dbReference type="CDD" id="cd02603">
    <property type="entry name" value="HAD_sEH-N_like"/>
    <property type="match status" value="1"/>
</dbReference>
<dbReference type="SUPFAM" id="SSF56784">
    <property type="entry name" value="HAD-like"/>
    <property type="match status" value="1"/>
</dbReference>
<dbReference type="SFLD" id="SFLDS00003">
    <property type="entry name" value="Haloacid_Dehalogenase"/>
    <property type="match status" value="1"/>
</dbReference>
<dbReference type="Proteomes" id="UP001500713">
    <property type="component" value="Unassembled WGS sequence"/>
</dbReference>
<dbReference type="PANTHER" id="PTHR43611:SF3">
    <property type="entry name" value="FLAVIN MONONUCLEOTIDE HYDROLASE 1, CHLOROPLATIC"/>
    <property type="match status" value="1"/>
</dbReference>
<dbReference type="SFLD" id="SFLDG01129">
    <property type="entry name" value="C1.5:_HAD__Beta-PGM__Phosphata"/>
    <property type="match status" value="1"/>
</dbReference>
<keyword evidence="2" id="KW-1185">Reference proteome</keyword>
<comment type="caution">
    <text evidence="1">The sequence shown here is derived from an EMBL/GenBank/DDBJ whole genome shotgun (WGS) entry which is preliminary data.</text>
</comment>
<dbReference type="InterPro" id="IPR023214">
    <property type="entry name" value="HAD_sf"/>
</dbReference>
<dbReference type="PRINTS" id="PR00413">
    <property type="entry name" value="HADHALOGNASE"/>
</dbReference>
<evidence type="ECO:0000313" key="2">
    <source>
        <dbReference type="Proteomes" id="UP001500713"/>
    </source>
</evidence>
<name>A0ABP3KAU8_9SPHN</name>
<evidence type="ECO:0000313" key="1">
    <source>
        <dbReference type="EMBL" id="GAA0475210.1"/>
    </source>
</evidence>
<protein>
    <submittedName>
        <fullName evidence="1">HAD family phosphatase</fullName>
    </submittedName>
</protein>
<dbReference type="NCBIfam" id="TIGR01549">
    <property type="entry name" value="HAD-SF-IA-v1"/>
    <property type="match status" value="1"/>
</dbReference>
<gene>
    <name evidence="1" type="ORF">GCM10009096_16070</name>
</gene>
<dbReference type="InterPro" id="IPR006439">
    <property type="entry name" value="HAD-SF_hydro_IA"/>
</dbReference>
<dbReference type="EMBL" id="BAAAEM010000002">
    <property type="protein sequence ID" value="GAA0475210.1"/>
    <property type="molecule type" value="Genomic_DNA"/>
</dbReference>
<dbReference type="Gene3D" id="3.40.50.1000">
    <property type="entry name" value="HAD superfamily/HAD-like"/>
    <property type="match status" value="1"/>
</dbReference>
<dbReference type="InterPro" id="IPR036412">
    <property type="entry name" value="HAD-like_sf"/>
</dbReference>
<proteinExistence type="predicted"/>
<reference evidence="2" key="1">
    <citation type="journal article" date="2019" name="Int. J. Syst. Evol. Microbiol.">
        <title>The Global Catalogue of Microorganisms (GCM) 10K type strain sequencing project: providing services to taxonomists for standard genome sequencing and annotation.</title>
        <authorList>
            <consortium name="The Broad Institute Genomics Platform"/>
            <consortium name="The Broad Institute Genome Sequencing Center for Infectious Disease"/>
            <person name="Wu L."/>
            <person name="Ma J."/>
        </authorList>
    </citation>
    <scope>NUCLEOTIDE SEQUENCE [LARGE SCALE GENOMIC DNA]</scope>
    <source>
        <strain evidence="2">JCM 14162</strain>
    </source>
</reference>
<dbReference type="RefSeq" id="WP_229955072.1">
    <property type="nucleotide sequence ID" value="NZ_BAAAEM010000002.1"/>
</dbReference>